<evidence type="ECO:0008006" key="3">
    <source>
        <dbReference type="Google" id="ProtNLM"/>
    </source>
</evidence>
<protein>
    <recommendedName>
        <fullName evidence="3">PucR C-terminal helix-turn-helix domain-containing protein</fullName>
    </recommendedName>
</protein>
<proteinExistence type="predicted"/>
<dbReference type="EMBL" id="BAABKN010000036">
    <property type="protein sequence ID" value="GAA4758433.1"/>
    <property type="molecule type" value="Genomic_DNA"/>
</dbReference>
<keyword evidence="2" id="KW-1185">Reference proteome</keyword>
<name>A0ABP8ZJH9_9ACTN</name>
<dbReference type="Proteomes" id="UP001499882">
    <property type="component" value="Unassembled WGS sequence"/>
</dbReference>
<evidence type="ECO:0000313" key="2">
    <source>
        <dbReference type="Proteomes" id="UP001499882"/>
    </source>
</evidence>
<sequence length="417" mass="45997">MTGHDDRPDIRQRRRVDRLRAELGLAPVPTHVGTELRTIAPLVSEQVTRLLRLDPTYTALSPDGQTQLLAALTRVVDEFALLVENRPPQAPTVDTMLATLIQLEDETQACRAALNTALQTIREVARVLWPQLPHAQSYSTQLDTAVTGYAQRLHSRTMNAQRAQCTKPTSPPQAVDTTVEGLLDLVHRRWGTRPVQLYLTVSTLAAADTSSRREAPRGTGPHLTTRPLRHVITDHVVTVTENPVPPPRSATTTDAPVVVSVGPVPASQIELVHDTALLLLRVIRAGVATPPSPVRIHVPNLGFLHPYPSEASVRKIRDLLLPLTRQGGHRRSTLGRTLQLRLRTAATAQGLARQLAMHPQTVHNHLTILRTLYNHDLDFAGDNLSMQAALDLVLPLWEMETTGRDPDDPRRQKLSSG</sequence>
<evidence type="ECO:0000313" key="1">
    <source>
        <dbReference type="EMBL" id="GAA4758433.1"/>
    </source>
</evidence>
<dbReference type="RefSeq" id="WP_345529860.1">
    <property type="nucleotide sequence ID" value="NZ_BAABKN010000036.1"/>
</dbReference>
<gene>
    <name evidence="1" type="ORF">GCM10023350_50230</name>
</gene>
<dbReference type="Gene3D" id="1.10.10.2840">
    <property type="entry name" value="PucR C-terminal helix-turn-helix domain"/>
    <property type="match status" value="1"/>
</dbReference>
<organism evidence="1 2">
    <name type="scientific">Nocardioides endophyticus</name>
    <dbReference type="NCBI Taxonomy" id="1353775"/>
    <lineage>
        <taxon>Bacteria</taxon>
        <taxon>Bacillati</taxon>
        <taxon>Actinomycetota</taxon>
        <taxon>Actinomycetes</taxon>
        <taxon>Propionibacteriales</taxon>
        <taxon>Nocardioidaceae</taxon>
        <taxon>Nocardioides</taxon>
    </lineage>
</organism>
<comment type="caution">
    <text evidence="1">The sequence shown here is derived from an EMBL/GenBank/DDBJ whole genome shotgun (WGS) entry which is preliminary data.</text>
</comment>
<reference evidence="2" key="1">
    <citation type="journal article" date="2019" name="Int. J. Syst. Evol. Microbiol.">
        <title>The Global Catalogue of Microorganisms (GCM) 10K type strain sequencing project: providing services to taxonomists for standard genome sequencing and annotation.</title>
        <authorList>
            <consortium name="The Broad Institute Genomics Platform"/>
            <consortium name="The Broad Institute Genome Sequencing Center for Infectious Disease"/>
            <person name="Wu L."/>
            <person name="Ma J."/>
        </authorList>
    </citation>
    <scope>NUCLEOTIDE SEQUENCE [LARGE SCALE GENOMIC DNA]</scope>
    <source>
        <strain evidence="2">JCM 18532</strain>
    </source>
</reference>
<dbReference type="InterPro" id="IPR042070">
    <property type="entry name" value="PucR_C-HTH_sf"/>
</dbReference>
<accession>A0ABP8ZJH9</accession>